<evidence type="ECO:0000256" key="2">
    <source>
        <dbReference type="ARBA" id="ARBA00022448"/>
    </source>
</evidence>
<proteinExistence type="predicted"/>
<dbReference type="PANTHER" id="PTHR23513:SF9">
    <property type="entry name" value="ENTEROBACTIN EXPORTER ENTS"/>
    <property type="match status" value="1"/>
</dbReference>
<dbReference type="KEGG" id="sdd:D9753_31935"/>
<keyword evidence="9" id="KW-1185">Reference proteome</keyword>
<evidence type="ECO:0000256" key="6">
    <source>
        <dbReference type="ARBA" id="ARBA00023136"/>
    </source>
</evidence>
<name>A0A3G2JQ00_9ACTN</name>
<dbReference type="SUPFAM" id="SSF103473">
    <property type="entry name" value="MFS general substrate transporter"/>
    <property type="match status" value="1"/>
</dbReference>
<keyword evidence="5 7" id="KW-1133">Transmembrane helix</keyword>
<organism evidence="8 9">
    <name type="scientific">Streptomyces dangxiongensis</name>
    <dbReference type="NCBI Taxonomy" id="1442032"/>
    <lineage>
        <taxon>Bacteria</taxon>
        <taxon>Bacillati</taxon>
        <taxon>Actinomycetota</taxon>
        <taxon>Actinomycetes</taxon>
        <taxon>Kitasatosporales</taxon>
        <taxon>Streptomycetaceae</taxon>
        <taxon>Streptomyces</taxon>
    </lineage>
</organism>
<dbReference type="AlphaFoldDB" id="A0A3G2JQ00"/>
<dbReference type="GO" id="GO:0022857">
    <property type="term" value="F:transmembrane transporter activity"/>
    <property type="evidence" value="ECO:0007669"/>
    <property type="project" value="InterPro"/>
</dbReference>
<dbReference type="InterPro" id="IPR011701">
    <property type="entry name" value="MFS"/>
</dbReference>
<feature type="transmembrane region" description="Helical" evidence="7">
    <location>
        <begin position="92"/>
        <end position="118"/>
    </location>
</feature>
<dbReference type="OrthoDB" id="145388at2"/>
<feature type="transmembrane region" description="Helical" evidence="7">
    <location>
        <begin position="51"/>
        <end position="71"/>
    </location>
</feature>
<evidence type="ECO:0000256" key="5">
    <source>
        <dbReference type="ARBA" id="ARBA00022989"/>
    </source>
</evidence>
<evidence type="ECO:0000256" key="7">
    <source>
        <dbReference type="SAM" id="Phobius"/>
    </source>
</evidence>
<dbReference type="Gene3D" id="1.20.1250.20">
    <property type="entry name" value="MFS general substrate transporter like domains"/>
    <property type="match status" value="1"/>
</dbReference>
<keyword evidence="6 7" id="KW-0472">Membrane</keyword>
<evidence type="ECO:0000256" key="1">
    <source>
        <dbReference type="ARBA" id="ARBA00004429"/>
    </source>
</evidence>
<comment type="subcellular location">
    <subcellularLocation>
        <location evidence="1">Cell inner membrane</location>
        <topology evidence="1">Multi-pass membrane protein</topology>
    </subcellularLocation>
</comment>
<accession>A0A3G2JQ00</accession>
<sequence length="261" mass="27415">MTFGSRPAFRPGPLRAAPLSRLVTANALGSVGDGARLAALPLLAAAVTHDVFWVSVVAAAGRAAWLPAPLIGTLVDRMAARRSMVGAELARCALLAVLAAATAVGWVPVTLLVLLAFLCGIAEVFFDSAAQAVVPRLAADRQLERTNARIIGAQITGTGFIGPPLGAALWAVGQPWPFAVDAVTFLGSALLLRGLPLGAPGERTEHGVAALLRGTWAGLRLLGGDRVLRRWWRRPSAAWPAPGRRLGRRTGWAPLGAWWCR</sequence>
<dbReference type="Pfam" id="PF07690">
    <property type="entry name" value="MFS_1"/>
    <property type="match status" value="1"/>
</dbReference>
<dbReference type="EMBL" id="CP033073">
    <property type="protein sequence ID" value="AYN42722.1"/>
    <property type="molecule type" value="Genomic_DNA"/>
</dbReference>
<gene>
    <name evidence="8" type="ORF">D9753_31935</name>
</gene>
<evidence type="ECO:0000256" key="3">
    <source>
        <dbReference type="ARBA" id="ARBA00022475"/>
    </source>
</evidence>
<dbReference type="InterPro" id="IPR036259">
    <property type="entry name" value="MFS_trans_sf"/>
</dbReference>
<evidence type="ECO:0000313" key="9">
    <source>
        <dbReference type="Proteomes" id="UP000268329"/>
    </source>
</evidence>
<evidence type="ECO:0000313" key="8">
    <source>
        <dbReference type="EMBL" id="AYN42722.1"/>
    </source>
</evidence>
<keyword evidence="4 7" id="KW-0812">Transmembrane</keyword>
<reference evidence="8 9" key="1">
    <citation type="submission" date="2018-10" db="EMBL/GenBank/DDBJ databases">
        <title>The genome of Streptomyces dangxiongensis Z022.</title>
        <authorList>
            <person name="Zhang B."/>
        </authorList>
    </citation>
    <scope>NUCLEOTIDE SEQUENCE [LARGE SCALE GENOMIC DNA]</scope>
    <source>
        <strain evidence="8 9">Z022</strain>
    </source>
</reference>
<dbReference type="GO" id="GO:0005886">
    <property type="term" value="C:plasma membrane"/>
    <property type="evidence" value="ECO:0007669"/>
    <property type="project" value="UniProtKB-SubCell"/>
</dbReference>
<keyword evidence="3" id="KW-1003">Cell membrane</keyword>
<keyword evidence="2" id="KW-0813">Transport</keyword>
<dbReference type="PANTHER" id="PTHR23513">
    <property type="entry name" value="INTEGRAL MEMBRANE EFFLUX PROTEIN-RELATED"/>
    <property type="match status" value="1"/>
</dbReference>
<dbReference type="Proteomes" id="UP000268329">
    <property type="component" value="Chromosome"/>
</dbReference>
<evidence type="ECO:0000256" key="4">
    <source>
        <dbReference type="ARBA" id="ARBA00022692"/>
    </source>
</evidence>
<protein>
    <submittedName>
        <fullName evidence="8">MFS transporter</fullName>
    </submittedName>
</protein>